<dbReference type="Proteomes" id="UP000695562">
    <property type="component" value="Unassembled WGS sequence"/>
</dbReference>
<keyword evidence="3" id="KW-1185">Reference proteome</keyword>
<gene>
    <name evidence="2" type="ORF">CYY_000424</name>
</gene>
<organism evidence="2 3">
    <name type="scientific">Polysphondylium violaceum</name>
    <dbReference type="NCBI Taxonomy" id="133409"/>
    <lineage>
        <taxon>Eukaryota</taxon>
        <taxon>Amoebozoa</taxon>
        <taxon>Evosea</taxon>
        <taxon>Eumycetozoa</taxon>
        <taxon>Dictyostelia</taxon>
        <taxon>Dictyosteliales</taxon>
        <taxon>Dictyosteliaceae</taxon>
        <taxon>Polysphondylium</taxon>
    </lineage>
</organism>
<dbReference type="GO" id="GO:0016747">
    <property type="term" value="F:acyltransferase activity, transferring groups other than amino-acyl groups"/>
    <property type="evidence" value="ECO:0007669"/>
    <property type="project" value="InterPro"/>
</dbReference>
<dbReference type="PROSITE" id="PS51186">
    <property type="entry name" value="GNAT"/>
    <property type="match status" value="1"/>
</dbReference>
<dbReference type="InterPro" id="IPR055100">
    <property type="entry name" value="GNAT_LYC1-like"/>
</dbReference>
<dbReference type="InterPro" id="IPR000182">
    <property type="entry name" value="GNAT_dom"/>
</dbReference>
<dbReference type="SUPFAM" id="SSF55729">
    <property type="entry name" value="Acyl-CoA N-acyltransferases (Nat)"/>
    <property type="match status" value="1"/>
</dbReference>
<dbReference type="AlphaFoldDB" id="A0A8J4Q4S0"/>
<dbReference type="Pfam" id="PF00583">
    <property type="entry name" value="Acetyltransf_1"/>
    <property type="match status" value="1"/>
</dbReference>
<dbReference type="Pfam" id="PF22998">
    <property type="entry name" value="GNAT_LYC1-like"/>
    <property type="match status" value="1"/>
</dbReference>
<evidence type="ECO:0000313" key="2">
    <source>
        <dbReference type="EMBL" id="KAF2078234.1"/>
    </source>
</evidence>
<evidence type="ECO:0000313" key="3">
    <source>
        <dbReference type="Proteomes" id="UP000695562"/>
    </source>
</evidence>
<accession>A0A8J4Q4S0</accession>
<dbReference type="CDD" id="cd04301">
    <property type="entry name" value="NAT_SF"/>
    <property type="match status" value="1"/>
</dbReference>
<dbReference type="OrthoDB" id="2020070at2759"/>
<reference evidence="2" key="1">
    <citation type="submission" date="2020-01" db="EMBL/GenBank/DDBJ databases">
        <title>Development of genomics and gene disruption for Polysphondylium violaceum indicates a role for the polyketide synthase stlB in stalk morphogenesis.</title>
        <authorList>
            <person name="Narita B."/>
            <person name="Kawabe Y."/>
            <person name="Kin K."/>
            <person name="Saito T."/>
            <person name="Gibbs R."/>
            <person name="Kuspa A."/>
            <person name="Muzny D."/>
            <person name="Queller D."/>
            <person name="Richards S."/>
            <person name="Strassman J."/>
            <person name="Sucgang R."/>
            <person name="Worley K."/>
            <person name="Schaap P."/>
        </authorList>
    </citation>
    <scope>NUCLEOTIDE SEQUENCE</scope>
    <source>
        <strain evidence="2">QSvi11</strain>
    </source>
</reference>
<dbReference type="PANTHER" id="PTHR34815:SF2">
    <property type="entry name" value="N-ACETYLTRANSFERASE DOMAIN-CONTAINING PROTEIN"/>
    <property type="match status" value="1"/>
</dbReference>
<feature type="domain" description="N-acetyltransferase" evidence="1">
    <location>
        <begin position="22"/>
        <end position="171"/>
    </location>
</feature>
<comment type="caution">
    <text evidence="2">The sequence shown here is derived from an EMBL/GenBank/DDBJ whole genome shotgun (WGS) entry which is preliminary data.</text>
</comment>
<dbReference type="InterPro" id="IPR053013">
    <property type="entry name" value="LAT"/>
</dbReference>
<protein>
    <recommendedName>
        <fullName evidence="1">N-acetyltransferase domain-containing protein</fullName>
    </recommendedName>
</protein>
<proteinExistence type="predicted"/>
<dbReference type="PANTHER" id="PTHR34815">
    <property type="entry name" value="LYSINE ACETYLTRANSFERASE"/>
    <property type="match status" value="1"/>
</dbReference>
<name>A0A8J4Q4S0_9MYCE</name>
<sequence>MIPSTNIESETQPFVLVQSTAEEYRINTFDNHLEWGGNLTQQQYYDKGMAGNDVHGGHRGWHLKSSTSGEIVASCETFTQDAMYCMGGSAEIKVGKCDSVASVYVQPKYRGKGYATMMMKALNSVSRSQGTLYIDLYSDVDPKVYEKCGWNQIETPTLKLDTTQELGFTPVDTTGSNITIITNANIQSVIDKDHNNCVADLKKVASESDPSTYIFSTLFTLEKFFWFTIQHRLSYEFQNLEAPTEYGRFLNDSYIIWSHNCRDNQLEILKFHSTNLDEFKILLQSAYNEAKKHDLKTVYMWWSTNRIGHVVQFLESTKYQIEIRKNSIPMVTAFPPSGIESTNYKWISCEKFQWV</sequence>
<dbReference type="InterPro" id="IPR016181">
    <property type="entry name" value="Acyl_CoA_acyltransferase"/>
</dbReference>
<evidence type="ECO:0000259" key="1">
    <source>
        <dbReference type="PROSITE" id="PS51186"/>
    </source>
</evidence>
<dbReference type="Gene3D" id="3.40.630.30">
    <property type="match status" value="1"/>
</dbReference>
<dbReference type="EMBL" id="AJWJ01000008">
    <property type="protein sequence ID" value="KAF2078234.1"/>
    <property type="molecule type" value="Genomic_DNA"/>
</dbReference>